<dbReference type="PANTHER" id="PTHR45646:SF11">
    <property type="entry name" value="SERINE_THREONINE-PROTEIN KINASE DOA"/>
    <property type="match status" value="1"/>
</dbReference>
<dbReference type="InterPro" id="IPR000719">
    <property type="entry name" value="Prot_kinase_dom"/>
</dbReference>
<dbReference type="SMART" id="SM00220">
    <property type="entry name" value="S_TKc"/>
    <property type="match status" value="1"/>
</dbReference>
<feature type="domain" description="Protein kinase" evidence="6">
    <location>
        <begin position="62"/>
        <end position="375"/>
    </location>
</feature>
<dbReference type="Proteomes" id="UP000248961">
    <property type="component" value="Unassembled WGS sequence"/>
</dbReference>
<name>A0A395HX14_ASPHC</name>
<organism evidence="7 8">
    <name type="scientific">Aspergillus homomorphus (strain CBS 101889)</name>
    <dbReference type="NCBI Taxonomy" id="1450537"/>
    <lineage>
        <taxon>Eukaryota</taxon>
        <taxon>Fungi</taxon>
        <taxon>Dikarya</taxon>
        <taxon>Ascomycota</taxon>
        <taxon>Pezizomycotina</taxon>
        <taxon>Eurotiomycetes</taxon>
        <taxon>Eurotiomycetidae</taxon>
        <taxon>Eurotiales</taxon>
        <taxon>Aspergillaceae</taxon>
        <taxon>Aspergillus</taxon>
        <taxon>Aspergillus subgen. Circumdati</taxon>
    </lineage>
</organism>
<keyword evidence="3" id="KW-0547">Nucleotide-binding</keyword>
<keyword evidence="2" id="KW-0808">Transferase</keyword>
<gene>
    <name evidence="7" type="ORF">BO97DRAFT_434684</name>
</gene>
<dbReference type="Gene3D" id="3.30.200.20">
    <property type="entry name" value="Phosphorylase Kinase, domain 1"/>
    <property type="match status" value="1"/>
</dbReference>
<evidence type="ECO:0000259" key="6">
    <source>
        <dbReference type="PROSITE" id="PS50011"/>
    </source>
</evidence>
<dbReference type="InterPro" id="IPR011009">
    <property type="entry name" value="Kinase-like_dom_sf"/>
</dbReference>
<keyword evidence="8" id="KW-1185">Reference proteome</keyword>
<dbReference type="Gene3D" id="1.10.510.10">
    <property type="entry name" value="Transferase(Phosphotransferase) domain 1"/>
    <property type="match status" value="2"/>
</dbReference>
<evidence type="ECO:0000256" key="1">
    <source>
        <dbReference type="ARBA" id="ARBA00022527"/>
    </source>
</evidence>
<dbReference type="PANTHER" id="PTHR45646">
    <property type="entry name" value="SERINE/THREONINE-PROTEIN KINASE DOA-RELATED"/>
    <property type="match status" value="1"/>
</dbReference>
<dbReference type="SUPFAM" id="SSF56112">
    <property type="entry name" value="Protein kinase-like (PK-like)"/>
    <property type="match status" value="1"/>
</dbReference>
<keyword evidence="1" id="KW-0723">Serine/threonine-protein kinase</keyword>
<dbReference type="VEuPathDB" id="FungiDB:BO97DRAFT_434684"/>
<evidence type="ECO:0000256" key="5">
    <source>
        <dbReference type="ARBA" id="ARBA00022840"/>
    </source>
</evidence>
<proteinExistence type="predicted"/>
<dbReference type="STRING" id="1450537.A0A395HX14"/>
<dbReference type="RefSeq" id="XP_025551491.1">
    <property type="nucleotide sequence ID" value="XM_025697693.1"/>
</dbReference>
<keyword evidence="4 7" id="KW-0418">Kinase</keyword>
<evidence type="ECO:0000313" key="7">
    <source>
        <dbReference type="EMBL" id="RAL12337.1"/>
    </source>
</evidence>
<dbReference type="OrthoDB" id="5979581at2759"/>
<keyword evidence="5" id="KW-0067">ATP-binding</keyword>
<evidence type="ECO:0000313" key="8">
    <source>
        <dbReference type="Proteomes" id="UP000248961"/>
    </source>
</evidence>
<reference evidence="7 8" key="1">
    <citation type="submission" date="2018-02" db="EMBL/GenBank/DDBJ databases">
        <title>The genomes of Aspergillus section Nigri reveals drivers in fungal speciation.</title>
        <authorList>
            <consortium name="DOE Joint Genome Institute"/>
            <person name="Vesth T.C."/>
            <person name="Nybo J."/>
            <person name="Theobald S."/>
            <person name="Brandl J."/>
            <person name="Frisvad J.C."/>
            <person name="Nielsen K.F."/>
            <person name="Lyhne E.K."/>
            <person name="Kogle M.E."/>
            <person name="Kuo A."/>
            <person name="Riley R."/>
            <person name="Clum A."/>
            <person name="Nolan M."/>
            <person name="Lipzen A."/>
            <person name="Salamov A."/>
            <person name="Henrissat B."/>
            <person name="Wiebenga A."/>
            <person name="De vries R.P."/>
            <person name="Grigoriev I.V."/>
            <person name="Mortensen U.H."/>
            <person name="Andersen M.R."/>
            <person name="Baker S.E."/>
        </authorList>
    </citation>
    <scope>NUCLEOTIDE SEQUENCE [LARGE SCALE GENOMIC DNA]</scope>
    <source>
        <strain evidence="7 8">CBS 101889</strain>
    </source>
</reference>
<dbReference type="InterPro" id="IPR051175">
    <property type="entry name" value="CLK_kinases"/>
</dbReference>
<dbReference type="GO" id="GO:0043484">
    <property type="term" value="P:regulation of RNA splicing"/>
    <property type="evidence" value="ECO:0007669"/>
    <property type="project" value="TreeGrafter"/>
</dbReference>
<dbReference type="Pfam" id="PF00069">
    <property type="entry name" value="Pkinase"/>
    <property type="match status" value="1"/>
</dbReference>
<dbReference type="EMBL" id="KZ824284">
    <property type="protein sequence ID" value="RAL12337.1"/>
    <property type="molecule type" value="Genomic_DNA"/>
</dbReference>
<sequence length="378" mass="43457">MNPFNRLGRFIRRQSSPLQIVRNLPRDPILDFAIKIEDEKMPAYERGLYYPVTPGEVIQSQYQVLSKLGFGANSTVWLHHHRYIALKIYTSSSSEVNNEARVLKHLSEVQTDHPGSACVRRMLAEFEITSSRGRRHQCIVHEPLTLLKGALQQLLLALDSLHSEAHMIHTGSSKDDSIFREWATEEQHDPSPRKSTGDDYTVYQSRRYRRRKGWHTSFGMPLLAAFGEARIGDTHRGLIQPDLYRAPEVVLGMKWGSKVDIWNVGIWDLFEEHHLFDGRGPDGKHSDAQLLAEMVALLGPPPLAFLEKSPRSREYWDAQGNRIGAVNVPRASLEDSEEYLEGENKELFMQFVRKMLQWDPEARLSARELLMDPWLNKP</sequence>
<dbReference type="PROSITE" id="PS50011">
    <property type="entry name" value="PROTEIN_KINASE_DOM"/>
    <property type="match status" value="1"/>
</dbReference>
<dbReference type="GO" id="GO:0005524">
    <property type="term" value="F:ATP binding"/>
    <property type="evidence" value="ECO:0007669"/>
    <property type="project" value="UniProtKB-KW"/>
</dbReference>
<evidence type="ECO:0000256" key="4">
    <source>
        <dbReference type="ARBA" id="ARBA00022777"/>
    </source>
</evidence>
<evidence type="ECO:0000256" key="2">
    <source>
        <dbReference type="ARBA" id="ARBA00022679"/>
    </source>
</evidence>
<protein>
    <submittedName>
        <fullName evidence="7">Kinase-like protein</fullName>
    </submittedName>
</protein>
<dbReference type="GO" id="GO:0004674">
    <property type="term" value="F:protein serine/threonine kinase activity"/>
    <property type="evidence" value="ECO:0007669"/>
    <property type="project" value="UniProtKB-KW"/>
</dbReference>
<dbReference type="AlphaFoldDB" id="A0A395HX14"/>
<accession>A0A395HX14</accession>
<evidence type="ECO:0000256" key="3">
    <source>
        <dbReference type="ARBA" id="ARBA00022741"/>
    </source>
</evidence>
<dbReference type="GeneID" id="37201982"/>
<dbReference type="GO" id="GO:0005634">
    <property type="term" value="C:nucleus"/>
    <property type="evidence" value="ECO:0007669"/>
    <property type="project" value="TreeGrafter"/>
</dbReference>